<sequence length="106" mass="12042">VSHYYAQCLSLLTFKTFLVTKYRYNKIPVSHCFEQGTGLLASTFSAQHHMWPANRQTKFHVILDISLSPDGTRIDCHSAGKGVPAMFTNKSIPTLFYSMMSNNRTH</sequence>
<protein>
    <submittedName>
        <fullName evidence="1">Uncharacterized protein</fullName>
    </submittedName>
</protein>
<reference evidence="1" key="1">
    <citation type="journal article" date="2023" name="IScience">
        <title>Live-bearing cockroach genome reveals convergent evolutionary mechanisms linked to viviparity in insects and beyond.</title>
        <authorList>
            <person name="Fouks B."/>
            <person name="Harrison M.C."/>
            <person name="Mikhailova A.A."/>
            <person name="Marchal E."/>
            <person name="English S."/>
            <person name="Carruthers M."/>
            <person name="Jennings E.C."/>
            <person name="Chiamaka E.L."/>
            <person name="Frigard R.A."/>
            <person name="Pippel M."/>
            <person name="Attardo G.M."/>
            <person name="Benoit J.B."/>
            <person name="Bornberg-Bauer E."/>
            <person name="Tobe S.S."/>
        </authorList>
    </citation>
    <scope>NUCLEOTIDE SEQUENCE</scope>
    <source>
        <strain evidence="1">Stay&amp;Tobe</strain>
    </source>
</reference>
<evidence type="ECO:0000313" key="2">
    <source>
        <dbReference type="Proteomes" id="UP001233999"/>
    </source>
</evidence>
<accession>A0AAD8ABW7</accession>
<feature type="non-terminal residue" evidence="1">
    <location>
        <position position="106"/>
    </location>
</feature>
<organism evidence="1 2">
    <name type="scientific">Diploptera punctata</name>
    <name type="common">Pacific beetle cockroach</name>
    <dbReference type="NCBI Taxonomy" id="6984"/>
    <lineage>
        <taxon>Eukaryota</taxon>
        <taxon>Metazoa</taxon>
        <taxon>Ecdysozoa</taxon>
        <taxon>Arthropoda</taxon>
        <taxon>Hexapoda</taxon>
        <taxon>Insecta</taxon>
        <taxon>Pterygota</taxon>
        <taxon>Neoptera</taxon>
        <taxon>Polyneoptera</taxon>
        <taxon>Dictyoptera</taxon>
        <taxon>Blattodea</taxon>
        <taxon>Blaberoidea</taxon>
        <taxon>Blaberidae</taxon>
        <taxon>Diplopterinae</taxon>
        <taxon>Diploptera</taxon>
    </lineage>
</organism>
<dbReference type="Proteomes" id="UP001233999">
    <property type="component" value="Unassembled WGS sequence"/>
</dbReference>
<evidence type="ECO:0000313" key="1">
    <source>
        <dbReference type="EMBL" id="KAJ9595860.1"/>
    </source>
</evidence>
<proteinExistence type="predicted"/>
<dbReference type="AlphaFoldDB" id="A0AAD8ABW7"/>
<reference evidence="1" key="2">
    <citation type="submission" date="2023-05" db="EMBL/GenBank/DDBJ databases">
        <authorList>
            <person name="Fouks B."/>
        </authorList>
    </citation>
    <scope>NUCLEOTIDE SEQUENCE</scope>
    <source>
        <strain evidence="1">Stay&amp;Tobe</strain>
        <tissue evidence="1">Testes</tissue>
    </source>
</reference>
<keyword evidence="2" id="KW-1185">Reference proteome</keyword>
<feature type="non-terminal residue" evidence="1">
    <location>
        <position position="1"/>
    </location>
</feature>
<gene>
    <name evidence="1" type="ORF">L9F63_012949</name>
</gene>
<dbReference type="EMBL" id="JASPKZ010002308">
    <property type="protein sequence ID" value="KAJ9595860.1"/>
    <property type="molecule type" value="Genomic_DNA"/>
</dbReference>
<name>A0AAD8ABW7_DIPPU</name>
<comment type="caution">
    <text evidence="1">The sequence shown here is derived from an EMBL/GenBank/DDBJ whole genome shotgun (WGS) entry which is preliminary data.</text>
</comment>